<sequence length="32" mass="3920">MPVCMPRKFQSIKLLQRYCQSSVYKENRRLCL</sequence>
<dbReference type="AlphaFoldDB" id="A0A2P2PSQ7"/>
<reference evidence="1" key="1">
    <citation type="submission" date="2018-02" db="EMBL/GenBank/DDBJ databases">
        <title>Rhizophora mucronata_Transcriptome.</title>
        <authorList>
            <person name="Meera S.P."/>
            <person name="Sreeshan A."/>
            <person name="Augustine A."/>
        </authorList>
    </citation>
    <scope>NUCLEOTIDE SEQUENCE</scope>
    <source>
        <tissue evidence="1">Leaf</tissue>
    </source>
</reference>
<name>A0A2P2PSQ7_RHIMU</name>
<dbReference type="EMBL" id="GGEC01077248">
    <property type="protein sequence ID" value="MBX57732.1"/>
    <property type="molecule type" value="Transcribed_RNA"/>
</dbReference>
<accession>A0A2P2PSQ7</accession>
<evidence type="ECO:0000313" key="1">
    <source>
        <dbReference type="EMBL" id="MBX57732.1"/>
    </source>
</evidence>
<proteinExistence type="predicted"/>
<organism evidence="1">
    <name type="scientific">Rhizophora mucronata</name>
    <name type="common">Asiatic mangrove</name>
    <dbReference type="NCBI Taxonomy" id="61149"/>
    <lineage>
        <taxon>Eukaryota</taxon>
        <taxon>Viridiplantae</taxon>
        <taxon>Streptophyta</taxon>
        <taxon>Embryophyta</taxon>
        <taxon>Tracheophyta</taxon>
        <taxon>Spermatophyta</taxon>
        <taxon>Magnoliopsida</taxon>
        <taxon>eudicotyledons</taxon>
        <taxon>Gunneridae</taxon>
        <taxon>Pentapetalae</taxon>
        <taxon>rosids</taxon>
        <taxon>fabids</taxon>
        <taxon>Malpighiales</taxon>
        <taxon>Rhizophoraceae</taxon>
        <taxon>Rhizophora</taxon>
    </lineage>
</organism>
<protein>
    <submittedName>
        <fullName evidence="1">Uncharacterized protein</fullName>
    </submittedName>
</protein>